<protein>
    <recommendedName>
        <fullName evidence="2">Pectinesterase inhibitor domain-containing protein</fullName>
    </recommendedName>
</protein>
<evidence type="ECO:0000259" key="2">
    <source>
        <dbReference type="SMART" id="SM00856"/>
    </source>
</evidence>
<keyword evidence="1" id="KW-0732">Signal</keyword>
<dbReference type="Gene3D" id="1.20.140.40">
    <property type="entry name" value="Invertase/pectin methylesterase inhibitor family protein"/>
    <property type="match status" value="1"/>
</dbReference>
<dbReference type="SMART" id="SM00856">
    <property type="entry name" value="PMEI"/>
    <property type="match status" value="1"/>
</dbReference>
<reference evidence="3" key="1">
    <citation type="submission" date="2018-04" db="EMBL/GenBank/DDBJ databases">
        <title>WGS assembly of Panicum hallii.</title>
        <authorList>
            <person name="Lovell J."/>
            <person name="Jenkins J."/>
            <person name="Lowry D."/>
            <person name="Mamidi S."/>
            <person name="Sreedasyam A."/>
            <person name="Weng X."/>
            <person name="Barry K."/>
            <person name="Bonette J."/>
            <person name="Campitelli B."/>
            <person name="Daum C."/>
            <person name="Gordon S."/>
            <person name="Gould B."/>
            <person name="Lipzen A."/>
            <person name="Macqueen A."/>
            <person name="Palacio-Mejia J."/>
            <person name="Plott C."/>
            <person name="Shakirov E."/>
            <person name="Shu S."/>
            <person name="Yoshinaga Y."/>
            <person name="Zane M."/>
            <person name="Rokhsar D."/>
            <person name="Grimwood J."/>
            <person name="Schmutz J."/>
            <person name="Juenger T."/>
        </authorList>
    </citation>
    <scope>NUCLEOTIDE SEQUENCE [LARGE SCALE GENOMIC DNA]</scope>
    <source>
        <strain evidence="3">FIL2</strain>
    </source>
</reference>
<gene>
    <name evidence="3" type="ORF">PAHAL_9G021500</name>
</gene>
<name>A0A2T8HZV4_9POAL</name>
<organism evidence="3">
    <name type="scientific">Panicum hallii</name>
    <dbReference type="NCBI Taxonomy" id="206008"/>
    <lineage>
        <taxon>Eukaryota</taxon>
        <taxon>Viridiplantae</taxon>
        <taxon>Streptophyta</taxon>
        <taxon>Embryophyta</taxon>
        <taxon>Tracheophyta</taxon>
        <taxon>Spermatophyta</taxon>
        <taxon>Magnoliopsida</taxon>
        <taxon>Liliopsida</taxon>
        <taxon>Poales</taxon>
        <taxon>Poaceae</taxon>
        <taxon>PACMAD clade</taxon>
        <taxon>Panicoideae</taxon>
        <taxon>Panicodae</taxon>
        <taxon>Paniceae</taxon>
        <taxon>Panicinae</taxon>
        <taxon>Panicum</taxon>
        <taxon>Panicum sect. Panicum</taxon>
    </lineage>
</organism>
<dbReference type="InterPro" id="IPR006501">
    <property type="entry name" value="Pectinesterase_inhib_dom"/>
</dbReference>
<dbReference type="InterPro" id="IPR051955">
    <property type="entry name" value="PME_Inhibitor"/>
</dbReference>
<dbReference type="Gramene" id="PVH30966">
    <property type="protein sequence ID" value="PVH30966"/>
    <property type="gene ID" value="PAHAL_9G021500"/>
</dbReference>
<feature type="domain" description="Pectinesterase inhibitor" evidence="2">
    <location>
        <begin position="46"/>
        <end position="200"/>
    </location>
</feature>
<evidence type="ECO:0000256" key="1">
    <source>
        <dbReference type="ARBA" id="ARBA00022729"/>
    </source>
</evidence>
<dbReference type="PANTHER" id="PTHR31080:SF298">
    <property type="entry name" value="EXPRESSED PROTEIN"/>
    <property type="match status" value="1"/>
</dbReference>
<accession>A0A2T8HZV4</accession>
<dbReference type="EMBL" id="CM008054">
    <property type="protein sequence ID" value="PVH30966.1"/>
    <property type="molecule type" value="Genomic_DNA"/>
</dbReference>
<dbReference type="NCBIfam" id="TIGR01614">
    <property type="entry name" value="PME_inhib"/>
    <property type="match status" value="1"/>
</dbReference>
<dbReference type="InterPro" id="IPR035513">
    <property type="entry name" value="Invertase/methylesterase_inhib"/>
</dbReference>
<proteinExistence type="predicted"/>
<dbReference type="AlphaFoldDB" id="A0A2T8HZV4"/>
<dbReference type="GO" id="GO:0004857">
    <property type="term" value="F:enzyme inhibitor activity"/>
    <property type="evidence" value="ECO:0007669"/>
    <property type="project" value="InterPro"/>
</dbReference>
<dbReference type="SUPFAM" id="SSF101148">
    <property type="entry name" value="Plant invertase/pectin methylesterase inhibitor"/>
    <property type="match status" value="1"/>
</dbReference>
<dbReference type="PANTHER" id="PTHR31080">
    <property type="entry name" value="PECTINESTERASE INHIBITOR-LIKE"/>
    <property type="match status" value="1"/>
</dbReference>
<evidence type="ECO:0000313" key="3">
    <source>
        <dbReference type="EMBL" id="PVH30966.1"/>
    </source>
</evidence>
<dbReference type="Pfam" id="PF04043">
    <property type="entry name" value="PMEI"/>
    <property type="match status" value="1"/>
</dbReference>
<sequence>MECSMRQGFRLSCMPPLAPNNMAAAASLRVVVVLLAVSMSSLRRTAATVTVEEACKQYTKHPEYCVTALSSADPAMKEAAVQGGLPGLAELSLSLAAQRGAETVTFVKGLADMPGGMPPECLQNCVAKFQEAVADLQRSKTAMQESKDASATGVSSGLAAAKTDGDECMSNCHRIEGGGELVIVDKIGDLSKMCSVALSLADASIHNRNA</sequence>
<dbReference type="Proteomes" id="UP000243499">
    <property type="component" value="Chromosome 9"/>
</dbReference>